<accession>A0A1U7I251</accession>
<sequence length="63" mass="7153">MIVMQLLEKDVGKTKLRKVTAYIDPVIYEEYEKLAKLEMRTVSSLTAVAIVQLLDKAKVEGKI</sequence>
<dbReference type="STRING" id="454136.NIES2119_31650"/>
<dbReference type="AlphaFoldDB" id="A0A1U7I251"/>
<protein>
    <recommendedName>
        <fullName evidence="3">CopG-like ribbon-helix-helix domain-containing protein</fullName>
    </recommendedName>
</protein>
<dbReference type="Proteomes" id="UP000185860">
    <property type="component" value="Unassembled WGS sequence"/>
</dbReference>
<evidence type="ECO:0008006" key="3">
    <source>
        <dbReference type="Google" id="ProtNLM"/>
    </source>
</evidence>
<organism evidence="1 2">
    <name type="scientific">[Phormidium ambiguum] IAM M-71</name>
    <dbReference type="NCBI Taxonomy" id="454136"/>
    <lineage>
        <taxon>Bacteria</taxon>
        <taxon>Bacillati</taxon>
        <taxon>Cyanobacteriota</taxon>
        <taxon>Cyanophyceae</taxon>
        <taxon>Oscillatoriophycideae</taxon>
        <taxon>Aerosakkonematales</taxon>
        <taxon>Aerosakkonemataceae</taxon>
        <taxon>Floridanema</taxon>
    </lineage>
</organism>
<proteinExistence type="predicted"/>
<comment type="caution">
    <text evidence="1">The sequence shown here is derived from an EMBL/GenBank/DDBJ whole genome shotgun (WGS) entry which is preliminary data.</text>
</comment>
<reference evidence="1 2" key="1">
    <citation type="submission" date="2016-11" db="EMBL/GenBank/DDBJ databases">
        <title>Draft Genome Sequences of Nine Cyanobacterial Strains from Diverse Habitats.</title>
        <authorList>
            <person name="Zhu T."/>
            <person name="Hou S."/>
            <person name="Lu X."/>
            <person name="Hess W.R."/>
        </authorList>
    </citation>
    <scope>NUCLEOTIDE SEQUENCE [LARGE SCALE GENOMIC DNA]</scope>
    <source>
        <strain evidence="1 2">IAM M-71</strain>
    </source>
</reference>
<name>A0A1U7I251_9CYAN</name>
<dbReference type="EMBL" id="MRCE01000074">
    <property type="protein sequence ID" value="OKH30032.1"/>
    <property type="molecule type" value="Genomic_DNA"/>
</dbReference>
<evidence type="ECO:0000313" key="1">
    <source>
        <dbReference type="EMBL" id="OKH30032.1"/>
    </source>
</evidence>
<evidence type="ECO:0000313" key="2">
    <source>
        <dbReference type="Proteomes" id="UP000185860"/>
    </source>
</evidence>
<gene>
    <name evidence="1" type="ORF">NIES2119_31650</name>
</gene>